<accession>A0A316ARD8</accession>
<dbReference type="OrthoDB" id="3747857at2"/>
<protein>
    <submittedName>
        <fullName evidence="1">Uncharacterized protein</fullName>
    </submittedName>
</protein>
<evidence type="ECO:0000313" key="1">
    <source>
        <dbReference type="EMBL" id="PWJ52647.1"/>
    </source>
</evidence>
<keyword evidence="2" id="KW-1185">Reference proteome</keyword>
<dbReference type="RefSeq" id="WP_109775140.1">
    <property type="nucleotide sequence ID" value="NZ_QGDQ01000018.1"/>
</dbReference>
<reference evidence="1 2" key="1">
    <citation type="submission" date="2018-03" db="EMBL/GenBank/DDBJ databases">
        <title>Genomic Encyclopedia of Archaeal and Bacterial Type Strains, Phase II (KMG-II): from individual species to whole genera.</title>
        <authorList>
            <person name="Goeker M."/>
        </authorList>
    </citation>
    <scope>NUCLEOTIDE SEQUENCE [LARGE SCALE GENOMIC DNA]</scope>
    <source>
        <strain evidence="1 2">DSM 44889</strain>
    </source>
</reference>
<name>A0A316ARD8_9ACTN</name>
<dbReference type="EMBL" id="QGDQ01000018">
    <property type="protein sequence ID" value="PWJ52647.1"/>
    <property type="molecule type" value="Genomic_DNA"/>
</dbReference>
<dbReference type="AlphaFoldDB" id="A0A316ARD8"/>
<proteinExistence type="predicted"/>
<comment type="caution">
    <text evidence="1">The sequence shown here is derived from an EMBL/GenBank/DDBJ whole genome shotgun (WGS) entry which is preliminary data.</text>
</comment>
<dbReference type="Proteomes" id="UP000245469">
    <property type="component" value="Unassembled WGS sequence"/>
</dbReference>
<sequence length="102" mass="11235">MAGGMAKKGAPLPAWLVAANTERRLAAEKAMRLRRPPGNPFVWVAGSEADYPGIVVDRRRVGAGWQIYVAYTSPRQELMQQWLDAEQLVPYESPQSSAPPLS</sequence>
<gene>
    <name evidence="1" type="ORF">BXY45_11818</name>
</gene>
<organism evidence="1 2">
    <name type="scientific">Quadrisphaera granulorum</name>
    <dbReference type="NCBI Taxonomy" id="317664"/>
    <lineage>
        <taxon>Bacteria</taxon>
        <taxon>Bacillati</taxon>
        <taxon>Actinomycetota</taxon>
        <taxon>Actinomycetes</taxon>
        <taxon>Kineosporiales</taxon>
        <taxon>Kineosporiaceae</taxon>
        <taxon>Quadrisphaera</taxon>
    </lineage>
</organism>
<evidence type="ECO:0000313" key="2">
    <source>
        <dbReference type="Proteomes" id="UP000245469"/>
    </source>
</evidence>